<dbReference type="CDD" id="cd14399">
    <property type="entry name" value="UBA_PLICs"/>
    <property type="match status" value="1"/>
</dbReference>
<dbReference type="InterPro" id="IPR015940">
    <property type="entry name" value="UBA"/>
</dbReference>
<comment type="caution">
    <text evidence="4">The sequence shown here is derived from an EMBL/GenBank/DDBJ whole genome shotgun (WGS) entry which is preliminary data.</text>
</comment>
<feature type="domain" description="Ubiquitin-like" evidence="3">
    <location>
        <begin position="31"/>
        <end position="79"/>
    </location>
</feature>
<dbReference type="PANTHER" id="PTHR10677:SF3">
    <property type="entry name" value="FI07626P-RELATED"/>
    <property type="match status" value="1"/>
</dbReference>
<dbReference type="InterPro" id="IPR009060">
    <property type="entry name" value="UBA-like_sf"/>
</dbReference>
<dbReference type="SMART" id="SM00213">
    <property type="entry name" value="UBQ"/>
    <property type="match status" value="1"/>
</dbReference>
<protein>
    <recommendedName>
        <fullName evidence="6">Ubiquilin</fullName>
    </recommendedName>
</protein>
<feature type="region of interest" description="Disordered" evidence="1">
    <location>
        <begin position="270"/>
        <end position="332"/>
    </location>
</feature>
<dbReference type="Pfam" id="PF23195">
    <property type="entry name" value="UBQLN1"/>
    <property type="match status" value="1"/>
</dbReference>
<evidence type="ECO:0000259" key="3">
    <source>
        <dbReference type="PROSITE" id="PS50053"/>
    </source>
</evidence>
<dbReference type="OrthoDB" id="267397at2759"/>
<dbReference type="AlphaFoldDB" id="A0A9W8BAA5"/>
<dbReference type="GO" id="GO:0006511">
    <property type="term" value="P:ubiquitin-dependent protein catabolic process"/>
    <property type="evidence" value="ECO:0007669"/>
    <property type="project" value="TreeGrafter"/>
</dbReference>
<dbReference type="PROSITE" id="PS50030">
    <property type="entry name" value="UBA"/>
    <property type="match status" value="1"/>
</dbReference>
<dbReference type="Pfam" id="PF00627">
    <property type="entry name" value="UBA"/>
    <property type="match status" value="1"/>
</dbReference>
<organism evidence="4 5">
    <name type="scientific">Dimargaris verticillata</name>
    <dbReference type="NCBI Taxonomy" id="2761393"/>
    <lineage>
        <taxon>Eukaryota</taxon>
        <taxon>Fungi</taxon>
        <taxon>Fungi incertae sedis</taxon>
        <taxon>Zoopagomycota</taxon>
        <taxon>Kickxellomycotina</taxon>
        <taxon>Dimargaritomycetes</taxon>
        <taxon>Dimargaritales</taxon>
        <taxon>Dimargaritaceae</taxon>
        <taxon>Dimargaris</taxon>
    </lineage>
</organism>
<name>A0A9W8BAA5_9FUNG</name>
<dbReference type="InterPro" id="IPR029071">
    <property type="entry name" value="Ubiquitin-like_domsf"/>
</dbReference>
<dbReference type="SUPFAM" id="SSF46934">
    <property type="entry name" value="UBA-like"/>
    <property type="match status" value="1"/>
</dbReference>
<gene>
    <name evidence="4" type="ORF">H4R34_001298</name>
</gene>
<proteinExistence type="predicted"/>
<dbReference type="SUPFAM" id="SSF54236">
    <property type="entry name" value="Ubiquitin-like"/>
    <property type="match status" value="1"/>
</dbReference>
<dbReference type="InterPro" id="IPR000626">
    <property type="entry name" value="Ubiquitin-like_dom"/>
</dbReference>
<dbReference type="SMART" id="SM00727">
    <property type="entry name" value="STI1"/>
    <property type="match status" value="1"/>
</dbReference>
<dbReference type="Gene3D" id="1.10.8.10">
    <property type="entry name" value="DNA helicase RuvA subunit, C-terminal domain"/>
    <property type="match status" value="1"/>
</dbReference>
<feature type="region of interest" description="Disordered" evidence="1">
    <location>
        <begin position="375"/>
        <end position="424"/>
    </location>
</feature>
<dbReference type="Pfam" id="PF00240">
    <property type="entry name" value="ubiquitin"/>
    <property type="match status" value="1"/>
</dbReference>
<dbReference type="GO" id="GO:0005829">
    <property type="term" value="C:cytosol"/>
    <property type="evidence" value="ECO:0007669"/>
    <property type="project" value="TreeGrafter"/>
</dbReference>
<feature type="compositionally biased region" description="Low complexity" evidence="1">
    <location>
        <begin position="388"/>
        <end position="411"/>
    </location>
</feature>
<evidence type="ECO:0000313" key="4">
    <source>
        <dbReference type="EMBL" id="KAJ1983423.1"/>
    </source>
</evidence>
<dbReference type="FunFam" id="1.10.260.100:FF:000001">
    <property type="entry name" value="Ubiquilin 1"/>
    <property type="match status" value="1"/>
</dbReference>
<dbReference type="InterPro" id="IPR006636">
    <property type="entry name" value="STI1_HS-bd"/>
</dbReference>
<dbReference type="PROSITE" id="PS50053">
    <property type="entry name" value="UBIQUITIN_2"/>
    <property type="match status" value="1"/>
</dbReference>
<evidence type="ECO:0000256" key="1">
    <source>
        <dbReference type="SAM" id="MobiDB-lite"/>
    </source>
</evidence>
<sequence length="521" mass="56329">MSKTHDPTITLHIRTVTGATFSVDVNPGFMTVAKLKEQCQAHSPLSAQDMQLVYAGRVLNNSLLLSAYRVQDGDTVRLVRLASNQLHSSKQPAPNNVSARSLKAATASESDPTGQADPFRELLGSYFKSSVFSDPEFMRALIKANPGMKAAMSHNPDMAHMVEDPEFISQMIQINQNPKLMQEMLRNNDRAMANLEMMPGGFKHLQQMYRATQSAHDAETGGPRNPSTDELNRRFARMLNVTIPSKDRVNTSPLPNPWARRSQARLNPYAMLPPGVLPRPSSSSASLTSSSPSLPPLGAADSSVSSRPSLGGARHPRPSRLNSDTGANADAHDAATPQAFDGMDLLQQLIFNAGQSNDADASRLTTRPLDALYDNNGSRGSLLPDPMSVTTWPPSSSTTDTDPHSAAASSSVHDNSFQSHQHSHPALSSLLSMTPINAANHDGDPMAAPFGHDLLDRSSNANQSSATVSPFMAEPEQRYQHELEILQSMGFSDQRLNIRALLAAGGDVNSAIEWLLQNSVN</sequence>
<feature type="region of interest" description="Disordered" evidence="1">
    <location>
        <begin position="209"/>
        <end position="230"/>
    </location>
</feature>
<dbReference type="Gene3D" id="1.10.260.100">
    <property type="match status" value="1"/>
</dbReference>
<feature type="compositionally biased region" description="Low complexity" evidence="1">
    <location>
        <begin position="278"/>
        <end position="303"/>
    </location>
</feature>
<reference evidence="4" key="1">
    <citation type="submission" date="2022-07" db="EMBL/GenBank/DDBJ databases">
        <title>Phylogenomic reconstructions and comparative analyses of Kickxellomycotina fungi.</title>
        <authorList>
            <person name="Reynolds N.K."/>
            <person name="Stajich J.E."/>
            <person name="Barry K."/>
            <person name="Grigoriev I.V."/>
            <person name="Crous P."/>
            <person name="Smith M.E."/>
        </authorList>
    </citation>
    <scope>NUCLEOTIDE SEQUENCE</scope>
    <source>
        <strain evidence="4">RSA 567</strain>
    </source>
</reference>
<dbReference type="SMART" id="SM00165">
    <property type="entry name" value="UBA"/>
    <property type="match status" value="1"/>
</dbReference>
<dbReference type="GO" id="GO:0031593">
    <property type="term" value="F:polyubiquitin modification-dependent protein binding"/>
    <property type="evidence" value="ECO:0007669"/>
    <property type="project" value="TreeGrafter"/>
</dbReference>
<evidence type="ECO:0000313" key="5">
    <source>
        <dbReference type="Proteomes" id="UP001151582"/>
    </source>
</evidence>
<dbReference type="EMBL" id="JANBQB010000056">
    <property type="protein sequence ID" value="KAJ1983423.1"/>
    <property type="molecule type" value="Genomic_DNA"/>
</dbReference>
<keyword evidence="5" id="KW-1185">Reference proteome</keyword>
<feature type="compositionally biased region" description="Polar residues" evidence="1">
    <location>
        <begin position="86"/>
        <end position="99"/>
    </location>
</feature>
<dbReference type="Proteomes" id="UP001151582">
    <property type="component" value="Unassembled WGS sequence"/>
</dbReference>
<feature type="region of interest" description="Disordered" evidence="1">
    <location>
        <begin position="86"/>
        <end position="115"/>
    </location>
</feature>
<dbReference type="InterPro" id="IPR015496">
    <property type="entry name" value="Ubiquilin"/>
</dbReference>
<feature type="domain" description="UBA" evidence="2">
    <location>
        <begin position="474"/>
        <end position="518"/>
    </location>
</feature>
<dbReference type="PANTHER" id="PTHR10677">
    <property type="entry name" value="UBIQUILIN"/>
    <property type="match status" value="1"/>
</dbReference>
<accession>A0A9W8BAA5</accession>
<evidence type="ECO:0000259" key="2">
    <source>
        <dbReference type="PROSITE" id="PS50030"/>
    </source>
</evidence>
<dbReference type="Gene3D" id="3.10.20.90">
    <property type="entry name" value="Phosphatidylinositol 3-kinase Catalytic Subunit, Chain A, domain 1"/>
    <property type="match status" value="1"/>
</dbReference>
<evidence type="ECO:0008006" key="6">
    <source>
        <dbReference type="Google" id="ProtNLM"/>
    </source>
</evidence>